<feature type="transmembrane region" description="Helical" evidence="17">
    <location>
        <begin position="74"/>
        <end position="101"/>
    </location>
</feature>
<keyword evidence="10 15" id="KW-0443">Lipid metabolism</keyword>
<comment type="pathway">
    <text evidence="2 15">Phospholipid metabolism; phosphatidylglycerol biosynthesis; phosphatidylglycerol from CDP-diacylglycerol: step 1/2.</text>
</comment>
<evidence type="ECO:0000256" key="11">
    <source>
        <dbReference type="ARBA" id="ARBA00023136"/>
    </source>
</evidence>
<dbReference type="KEGG" id="bhb:M9394_00410"/>
<sequence length="183" mass="21288">MDFINIPTYLTLLRVIMVPFFTVMFYLPVRWAPMICTIMFFVAAVTDWFDGFLARRWKQTTSFGKFLDPVADKVMIVAALVLIAEHFHAWWVTLPASIIIIREMIILALREWVAAIGNRNGIGVLWISKIKTFVQMLALTALLWSSDEWIVIIGIVALYASVLLTFWSMCLYLYIVRYDLFNY</sequence>
<comment type="catalytic activity">
    <reaction evidence="14 15">
        <text>a CDP-1,2-diacyl-sn-glycerol + sn-glycerol 3-phosphate = a 1,2-diacyl-sn-glycero-3-phospho-(1'-sn-glycero-3'-phosphate) + CMP + H(+)</text>
        <dbReference type="Rhea" id="RHEA:12593"/>
        <dbReference type="ChEBI" id="CHEBI:15378"/>
        <dbReference type="ChEBI" id="CHEBI:57597"/>
        <dbReference type="ChEBI" id="CHEBI:58332"/>
        <dbReference type="ChEBI" id="CHEBI:60110"/>
        <dbReference type="ChEBI" id="CHEBI:60377"/>
        <dbReference type="EC" id="2.7.8.5"/>
    </reaction>
</comment>
<evidence type="ECO:0000256" key="13">
    <source>
        <dbReference type="ARBA" id="ARBA00023264"/>
    </source>
</evidence>
<keyword evidence="11 15" id="KW-0472">Membrane</keyword>
<proteinExistence type="inferred from homology"/>
<dbReference type="GO" id="GO:0008444">
    <property type="term" value="F:CDP-diacylglycerol-glycerol-3-phosphate 3-phosphatidyltransferase activity"/>
    <property type="evidence" value="ECO:0007669"/>
    <property type="project" value="UniProtKB-UniRule"/>
</dbReference>
<evidence type="ECO:0000256" key="8">
    <source>
        <dbReference type="ARBA" id="ARBA00022692"/>
    </source>
</evidence>
<gene>
    <name evidence="15 19" type="primary">pgsA</name>
    <name evidence="19" type="ORF">M9394_00410</name>
    <name evidence="18" type="ORF">M9404_01770</name>
</gene>
<dbReference type="InterPro" id="IPR043130">
    <property type="entry name" value="CDP-OH_PTrfase_TM_dom"/>
</dbReference>
<dbReference type="InterPro" id="IPR050324">
    <property type="entry name" value="CDP-alcohol_PTase-I"/>
</dbReference>
<evidence type="ECO:0000256" key="14">
    <source>
        <dbReference type="ARBA" id="ARBA00048586"/>
    </source>
</evidence>
<feature type="topological domain" description="Cytoplasmic" evidence="15">
    <location>
        <begin position="2"/>
        <end position="13"/>
    </location>
</feature>
<dbReference type="InterPro" id="IPR004570">
    <property type="entry name" value="Phosphatidylglycerol_P_synth"/>
</dbReference>
<dbReference type="GO" id="GO:0005886">
    <property type="term" value="C:plasma membrane"/>
    <property type="evidence" value="ECO:0007669"/>
    <property type="project" value="UniProtKB-SubCell"/>
</dbReference>
<dbReference type="HAMAP" id="MF_01437">
    <property type="entry name" value="PgsA"/>
    <property type="match status" value="1"/>
</dbReference>
<reference evidence="19" key="1">
    <citation type="submission" date="2022-05" db="EMBL/GenBank/DDBJ databases">
        <title>Impact of host demography and evolutionary history on endosymbiont molecular evolution: a test in carpenter ants (Genus Camponotus) and their Blochmannia endosymbionts.</title>
        <authorList>
            <person name="Manthey J.D."/>
            <person name="Giron J.C."/>
            <person name="Hruska J.P."/>
        </authorList>
    </citation>
    <scope>NUCLEOTIDE SEQUENCE</scope>
    <source>
        <strain evidence="19">C-049</strain>
        <strain evidence="18">C-050</strain>
    </source>
</reference>
<evidence type="ECO:0000256" key="16">
    <source>
        <dbReference type="RuleBase" id="RU003750"/>
    </source>
</evidence>
<evidence type="ECO:0000256" key="17">
    <source>
        <dbReference type="SAM" id="Phobius"/>
    </source>
</evidence>
<evidence type="ECO:0000256" key="7">
    <source>
        <dbReference type="ARBA" id="ARBA00022679"/>
    </source>
</evidence>
<comment type="subcellular location">
    <subcellularLocation>
        <location evidence="15">Cell inner membrane</location>
        <topology evidence="15">Multi-pass membrane protein</topology>
    </subcellularLocation>
    <subcellularLocation>
        <location evidence="1">Membrane</location>
        <topology evidence="1">Multi-pass membrane protein</topology>
    </subcellularLocation>
</comment>
<evidence type="ECO:0000256" key="6">
    <source>
        <dbReference type="ARBA" id="ARBA00022519"/>
    </source>
</evidence>
<evidence type="ECO:0000313" key="19">
    <source>
        <dbReference type="EMBL" id="URJ27618.1"/>
    </source>
</evidence>
<feature type="topological domain" description="Cytoplasmic" evidence="15">
    <location>
        <begin position="170"/>
        <end position="182"/>
    </location>
</feature>
<evidence type="ECO:0000313" key="18">
    <source>
        <dbReference type="EMBL" id="URJ24262.1"/>
    </source>
</evidence>
<feature type="topological domain" description="Periplasmic" evidence="15">
    <location>
        <begin position="39"/>
        <end position="61"/>
    </location>
</feature>
<keyword evidence="8 15" id="KW-0812">Transmembrane</keyword>
<keyword evidence="12 15" id="KW-0594">Phospholipid biosynthesis</keyword>
<dbReference type="EMBL" id="CP097751">
    <property type="protein sequence ID" value="URJ27618.1"/>
    <property type="molecule type" value="Genomic_DNA"/>
</dbReference>
<feature type="topological domain" description="Periplasmic" evidence="15">
    <location>
        <begin position="109"/>
        <end position="146"/>
    </location>
</feature>
<comment type="function">
    <text evidence="15">Catalyzes the conversion of cytidine diphosphate diacylglycerol (CDP-DG) and glycerol 3-phosphate into phosphatidylglycerol. Essential for the synthesis of anionic phospholipids, thereby playing a role in balancing the ratio of zwitterionic and anionic phospholipids, which is thought to be important for normal membrane function.</text>
</comment>
<keyword evidence="13 15" id="KW-1208">Phospholipid metabolism</keyword>
<evidence type="ECO:0000256" key="1">
    <source>
        <dbReference type="ARBA" id="ARBA00004141"/>
    </source>
</evidence>
<name>A0AAE9I9P5_9ENTR</name>
<keyword evidence="9 15" id="KW-1133">Transmembrane helix</keyword>
<evidence type="ECO:0000256" key="5">
    <source>
        <dbReference type="ARBA" id="ARBA00022516"/>
    </source>
</evidence>
<evidence type="ECO:0000313" key="21">
    <source>
        <dbReference type="Proteomes" id="UP001056483"/>
    </source>
</evidence>
<accession>A0AAE9I9P5</accession>
<dbReference type="EMBL" id="CP097750">
    <property type="protein sequence ID" value="URJ24262.1"/>
    <property type="molecule type" value="Genomic_DNA"/>
</dbReference>
<keyword evidence="4 15" id="KW-1003">Cell membrane</keyword>
<feature type="topological domain" description="Cytoplasmic" evidence="15">
    <location>
        <begin position="83"/>
        <end position="87"/>
    </location>
</feature>
<dbReference type="GO" id="GO:0006655">
    <property type="term" value="P:phosphatidylglycerol biosynthetic process"/>
    <property type="evidence" value="ECO:0007669"/>
    <property type="project" value="UniProtKB-UniRule"/>
</dbReference>
<evidence type="ECO:0000256" key="2">
    <source>
        <dbReference type="ARBA" id="ARBA00005042"/>
    </source>
</evidence>
<evidence type="ECO:0000256" key="3">
    <source>
        <dbReference type="ARBA" id="ARBA00010441"/>
    </source>
</evidence>
<comment type="similarity">
    <text evidence="3 15 16">Belongs to the CDP-alcohol phosphatidyltransferase class-I family.</text>
</comment>
<dbReference type="RefSeq" id="WP_250247388.1">
    <property type="nucleotide sequence ID" value="NZ_CP097749.1"/>
</dbReference>
<dbReference type="Proteomes" id="UP001056323">
    <property type="component" value="Chromosome"/>
</dbReference>
<evidence type="ECO:0000256" key="15">
    <source>
        <dbReference type="HAMAP-Rule" id="MF_01437"/>
    </source>
</evidence>
<dbReference type="InterPro" id="IPR000462">
    <property type="entry name" value="CDP-OH_P_trans"/>
</dbReference>
<dbReference type="NCBIfam" id="TIGR00560">
    <property type="entry name" value="pgsA"/>
    <property type="match status" value="1"/>
</dbReference>
<keyword evidence="7 15" id="KW-0808">Transferase</keyword>
<dbReference type="InterPro" id="IPR023762">
    <property type="entry name" value="PGP_synthase_bac"/>
</dbReference>
<keyword evidence="21" id="KW-1185">Reference proteome</keyword>
<keyword evidence="5 15" id="KW-0444">Lipid biosynthesis</keyword>
<evidence type="ECO:0000256" key="12">
    <source>
        <dbReference type="ARBA" id="ARBA00023209"/>
    </source>
</evidence>
<evidence type="ECO:0000313" key="20">
    <source>
        <dbReference type="Proteomes" id="UP001056323"/>
    </source>
</evidence>
<evidence type="ECO:0000256" key="9">
    <source>
        <dbReference type="ARBA" id="ARBA00022989"/>
    </source>
</evidence>
<organism evidence="19 20">
    <name type="scientific">Candidatus Blochmanniella camponoti</name>
    <dbReference type="NCBI Taxonomy" id="108080"/>
    <lineage>
        <taxon>Bacteria</taxon>
        <taxon>Pseudomonadati</taxon>
        <taxon>Pseudomonadota</taxon>
        <taxon>Gammaproteobacteria</taxon>
        <taxon>Enterobacterales</taxon>
        <taxon>Enterobacteriaceae</taxon>
        <taxon>ant endosymbionts</taxon>
        <taxon>Candidatus Blochmanniella</taxon>
    </lineage>
</organism>
<dbReference type="PROSITE" id="PS00379">
    <property type="entry name" value="CDP_ALCOHOL_P_TRANSF"/>
    <property type="match status" value="1"/>
</dbReference>
<dbReference type="PANTHER" id="PTHR14269">
    <property type="entry name" value="CDP-DIACYLGLYCEROL--GLYCEROL-3-PHOSPHATE 3-PHOSPHATIDYLTRANSFERASE-RELATED"/>
    <property type="match status" value="1"/>
</dbReference>
<dbReference type="AlphaFoldDB" id="A0AAE9I9P5"/>
<keyword evidence="6 15" id="KW-0997">Cell inner membrane</keyword>
<dbReference type="EC" id="2.7.8.5" evidence="15"/>
<feature type="transmembrane region" description="Helical" evidence="17">
    <location>
        <begin position="122"/>
        <end position="144"/>
    </location>
</feature>
<evidence type="ECO:0000256" key="4">
    <source>
        <dbReference type="ARBA" id="ARBA00022475"/>
    </source>
</evidence>
<protein>
    <recommendedName>
        <fullName evidence="15">CDP-diacylglycerol--glycerol-3-phosphate 3-phosphatidyltransferase</fullName>
        <ecNumber evidence="15">2.7.8.5</ecNumber>
    </recommendedName>
    <alternativeName>
        <fullName evidence="15">Phosphatidylglycerophosphate synthase</fullName>
        <shortName evidence="15">PGP synthase</shortName>
    </alternativeName>
</protein>
<feature type="transmembrane region" description="Helical" evidence="17">
    <location>
        <begin position="150"/>
        <end position="175"/>
    </location>
</feature>
<dbReference type="InterPro" id="IPR048254">
    <property type="entry name" value="CDP_ALCOHOL_P_TRANSF_CS"/>
</dbReference>
<feature type="transmembrane region" description="Helical" evidence="17">
    <location>
        <begin position="34"/>
        <end position="54"/>
    </location>
</feature>
<feature type="transmembrane region" description="Helical" evidence="17">
    <location>
        <begin position="6"/>
        <end position="27"/>
    </location>
</feature>
<dbReference type="Pfam" id="PF01066">
    <property type="entry name" value="CDP-OH_P_transf"/>
    <property type="match status" value="1"/>
</dbReference>
<dbReference type="Gene3D" id="1.20.120.1760">
    <property type="match status" value="1"/>
</dbReference>
<evidence type="ECO:0000256" key="10">
    <source>
        <dbReference type="ARBA" id="ARBA00023098"/>
    </source>
</evidence>
<dbReference type="PIRSF" id="PIRSF000847">
    <property type="entry name" value="Phos_ph_gly_syn"/>
    <property type="match status" value="1"/>
</dbReference>
<dbReference type="PANTHER" id="PTHR14269:SF62">
    <property type="entry name" value="CDP-DIACYLGLYCEROL--GLYCEROL-3-PHOSPHATE 3-PHOSPHATIDYLTRANSFERASE 1, CHLOROPLASTIC"/>
    <property type="match status" value="1"/>
</dbReference>
<dbReference type="Proteomes" id="UP001056483">
    <property type="component" value="Chromosome"/>
</dbReference>